<evidence type="ECO:0008006" key="3">
    <source>
        <dbReference type="Google" id="ProtNLM"/>
    </source>
</evidence>
<dbReference type="RefSeq" id="WP_015839385.1">
    <property type="nucleotide sequence ID" value="NC_012917.1"/>
</dbReference>
<dbReference type="KEGG" id="pct:PC1_1096"/>
<sequence length="186" mass="21408">MKTLQFFLIIPTAIVLVGCSTLSYEEPNSGPRARVRFATEFEGTTVLRAYDDKSCRINETEWMRLKNGTLINTQEKSLGLPLNKYHKNAAKEVYVRSGKEFTGMFEGLEVKDGVIYRCGVPFSHTFDDKKDYEVEFIWHRRQCKVSIYEINNSAGSWSRIQKKSYSNNVTSDNAGCFSQLLKTRLY</sequence>
<reference evidence="1 2" key="1">
    <citation type="submission" date="2009-07" db="EMBL/GenBank/DDBJ databases">
        <title>Complete sequence of Pectobacterium carotovorum subsp. carotovorum PC1.</title>
        <authorList>
            <consortium name="US DOE Joint Genome Institute"/>
            <person name="Lucas S."/>
            <person name="Copeland A."/>
            <person name="Lapidus A."/>
            <person name="Glavina del Rio T."/>
            <person name="Tice H."/>
            <person name="Bruce D."/>
            <person name="Goodwin L."/>
            <person name="Pitluck S."/>
            <person name="Munk A.C."/>
            <person name="Brettin T."/>
            <person name="Detter J.C."/>
            <person name="Han C."/>
            <person name="Tapia R."/>
            <person name="Larimer F."/>
            <person name="Land M."/>
            <person name="Hauser L."/>
            <person name="Kyrpides N."/>
            <person name="Mikhailova N."/>
            <person name="Balakrishnan V."/>
            <person name="Glasner J."/>
            <person name="Perna N.T."/>
        </authorList>
    </citation>
    <scope>NUCLEOTIDE SEQUENCE [LARGE SCALE GENOMIC DNA]</scope>
    <source>
        <strain evidence="1 2">PC1</strain>
    </source>
</reference>
<dbReference type="AlphaFoldDB" id="C6DBA2"/>
<dbReference type="EMBL" id="CP001657">
    <property type="protein sequence ID" value="ACT12144.1"/>
    <property type="molecule type" value="Genomic_DNA"/>
</dbReference>
<evidence type="ECO:0000313" key="1">
    <source>
        <dbReference type="EMBL" id="ACT12144.1"/>
    </source>
</evidence>
<organism evidence="1 2">
    <name type="scientific">Pectobacterium carotovorum subsp. carotovorum (strain PC1)</name>
    <dbReference type="NCBI Taxonomy" id="561230"/>
    <lineage>
        <taxon>Bacteria</taxon>
        <taxon>Pseudomonadati</taxon>
        <taxon>Pseudomonadota</taxon>
        <taxon>Gammaproteobacteria</taxon>
        <taxon>Enterobacterales</taxon>
        <taxon>Pectobacteriaceae</taxon>
        <taxon>Pectobacterium</taxon>
    </lineage>
</organism>
<dbReference type="HOGENOM" id="CLU_124952_0_0_6"/>
<name>C6DBA2_PECCP</name>
<protein>
    <recommendedName>
        <fullName evidence="3">Lipoprotein</fullName>
    </recommendedName>
</protein>
<gene>
    <name evidence="1" type="ordered locus">PC1_1096</name>
</gene>
<accession>C6DBA2</accession>
<evidence type="ECO:0000313" key="2">
    <source>
        <dbReference type="Proteomes" id="UP000002736"/>
    </source>
</evidence>
<dbReference type="PROSITE" id="PS51257">
    <property type="entry name" value="PROKAR_LIPOPROTEIN"/>
    <property type="match status" value="1"/>
</dbReference>
<proteinExistence type="predicted"/>
<dbReference type="eggNOG" id="ENOG50344PY">
    <property type="taxonomic scope" value="Bacteria"/>
</dbReference>
<dbReference type="OrthoDB" id="7062610at2"/>
<dbReference type="Proteomes" id="UP000002736">
    <property type="component" value="Chromosome"/>
</dbReference>